<gene>
    <name evidence="2" type="ORF">ACFQ4B_15690</name>
</gene>
<proteinExistence type="predicted"/>
<name>A0ABW3UMK9_9BACL</name>
<reference evidence="3" key="1">
    <citation type="journal article" date="2019" name="Int. J. Syst. Evol. Microbiol.">
        <title>The Global Catalogue of Microorganisms (GCM) 10K type strain sequencing project: providing services to taxonomists for standard genome sequencing and annotation.</title>
        <authorList>
            <consortium name="The Broad Institute Genomics Platform"/>
            <consortium name="The Broad Institute Genome Sequencing Center for Infectious Disease"/>
            <person name="Wu L."/>
            <person name="Ma J."/>
        </authorList>
    </citation>
    <scope>NUCLEOTIDE SEQUENCE [LARGE SCALE GENOMIC DNA]</scope>
    <source>
        <strain evidence="3">CCUG 53270</strain>
    </source>
</reference>
<dbReference type="Proteomes" id="UP001597180">
    <property type="component" value="Unassembled WGS sequence"/>
</dbReference>
<sequence length="97" mass="11312">MRYLKWCMISLGLYTVLTLLAWFIDEVGWKKGVTEGSYQICANLISNLQFVFKMVLGIDDVINYNFRLLPFIMGAVVWLLAAIFLCKKRIRSEEVIR</sequence>
<evidence type="ECO:0000256" key="1">
    <source>
        <dbReference type="SAM" id="Phobius"/>
    </source>
</evidence>
<evidence type="ECO:0000313" key="2">
    <source>
        <dbReference type="EMBL" id="MFD1221559.1"/>
    </source>
</evidence>
<keyword evidence="1" id="KW-0812">Transmembrane</keyword>
<keyword evidence="3" id="KW-1185">Reference proteome</keyword>
<feature type="transmembrane region" description="Helical" evidence="1">
    <location>
        <begin position="7"/>
        <end position="24"/>
    </location>
</feature>
<dbReference type="RefSeq" id="WP_345585595.1">
    <property type="nucleotide sequence ID" value="NZ_BAABJG010000003.1"/>
</dbReference>
<organism evidence="2 3">
    <name type="scientific">Paenibacillus vulneris</name>
    <dbReference type="NCBI Taxonomy" id="1133364"/>
    <lineage>
        <taxon>Bacteria</taxon>
        <taxon>Bacillati</taxon>
        <taxon>Bacillota</taxon>
        <taxon>Bacilli</taxon>
        <taxon>Bacillales</taxon>
        <taxon>Paenibacillaceae</taxon>
        <taxon>Paenibacillus</taxon>
    </lineage>
</organism>
<keyword evidence="1" id="KW-0472">Membrane</keyword>
<dbReference type="EMBL" id="JBHTLU010000019">
    <property type="protein sequence ID" value="MFD1221559.1"/>
    <property type="molecule type" value="Genomic_DNA"/>
</dbReference>
<comment type="caution">
    <text evidence="2">The sequence shown here is derived from an EMBL/GenBank/DDBJ whole genome shotgun (WGS) entry which is preliminary data.</text>
</comment>
<evidence type="ECO:0000313" key="3">
    <source>
        <dbReference type="Proteomes" id="UP001597180"/>
    </source>
</evidence>
<keyword evidence="1" id="KW-1133">Transmembrane helix</keyword>
<feature type="transmembrane region" description="Helical" evidence="1">
    <location>
        <begin position="68"/>
        <end position="86"/>
    </location>
</feature>
<protein>
    <submittedName>
        <fullName evidence="2">Uncharacterized protein</fullName>
    </submittedName>
</protein>
<accession>A0ABW3UMK9</accession>